<dbReference type="SUPFAM" id="SSF53756">
    <property type="entry name" value="UDP-Glycosyltransferase/glycogen phosphorylase"/>
    <property type="match status" value="1"/>
</dbReference>
<dbReference type="Gene3D" id="3.40.50.2000">
    <property type="entry name" value="Glycogen Phosphorylase B"/>
    <property type="match status" value="2"/>
</dbReference>
<dbReference type="RefSeq" id="WP_263124980.1">
    <property type="nucleotide sequence ID" value="NZ_CP106753.1"/>
</dbReference>
<dbReference type="InterPro" id="IPR051199">
    <property type="entry name" value="LPS_LOS_Heptosyltrfase"/>
</dbReference>
<evidence type="ECO:0000256" key="2">
    <source>
        <dbReference type="ARBA" id="ARBA00022679"/>
    </source>
</evidence>
<dbReference type="EMBL" id="CP106753">
    <property type="protein sequence ID" value="UXY15567.1"/>
    <property type="molecule type" value="Genomic_DNA"/>
</dbReference>
<evidence type="ECO:0000256" key="1">
    <source>
        <dbReference type="ARBA" id="ARBA00022676"/>
    </source>
</evidence>
<gene>
    <name evidence="3" type="ORF">N8I74_00700</name>
</gene>
<dbReference type="Proteomes" id="UP001061302">
    <property type="component" value="Chromosome"/>
</dbReference>
<organism evidence="3 4">
    <name type="scientific">Chitiniphilus purpureus</name>
    <dbReference type="NCBI Taxonomy" id="2981137"/>
    <lineage>
        <taxon>Bacteria</taxon>
        <taxon>Pseudomonadati</taxon>
        <taxon>Pseudomonadota</taxon>
        <taxon>Betaproteobacteria</taxon>
        <taxon>Neisseriales</taxon>
        <taxon>Chitinibacteraceae</taxon>
        <taxon>Chitiniphilus</taxon>
    </lineage>
</organism>
<keyword evidence="1" id="KW-0328">Glycosyltransferase</keyword>
<name>A0ABY6DMI6_9NEIS</name>
<dbReference type="InterPro" id="IPR002201">
    <property type="entry name" value="Glyco_trans_9"/>
</dbReference>
<proteinExistence type="predicted"/>
<dbReference type="PANTHER" id="PTHR30160">
    <property type="entry name" value="TETRAACYLDISACCHARIDE 4'-KINASE-RELATED"/>
    <property type="match status" value="1"/>
</dbReference>
<evidence type="ECO:0000313" key="4">
    <source>
        <dbReference type="Proteomes" id="UP001061302"/>
    </source>
</evidence>
<keyword evidence="2" id="KW-0808">Transferase</keyword>
<reference evidence="3" key="1">
    <citation type="submission" date="2022-10" db="EMBL/GenBank/DDBJ databases">
        <title>Chitiniphilus purpureus sp. nov., a novel chitin-degrading bacterium isolated from crawfish pond sediment.</title>
        <authorList>
            <person name="Li K."/>
        </authorList>
    </citation>
    <scope>NUCLEOTIDE SEQUENCE</scope>
    <source>
        <strain evidence="3">CD1</strain>
    </source>
</reference>
<dbReference type="CDD" id="cd03789">
    <property type="entry name" value="GT9_LPS_heptosyltransferase"/>
    <property type="match status" value="1"/>
</dbReference>
<protein>
    <submittedName>
        <fullName evidence="3">Glycosyltransferase family 9 protein</fullName>
    </submittedName>
</protein>
<keyword evidence="4" id="KW-1185">Reference proteome</keyword>
<dbReference type="Pfam" id="PF01075">
    <property type="entry name" value="Glyco_transf_9"/>
    <property type="match status" value="1"/>
</dbReference>
<sequence length="351" mass="38330">MLPVPDAPRILLIRRDNIGDLVCTTPLFDALRERHPRAHLAALVNSYNAPVLAGNPALDAVHVYTKAKHRPAGTSRLAVYWQTLQLIRRLRRQRFDFAIPVGGGYHRQAIKFARLAGARQVIGFVPEQGGLPGIDIGIPYHRREARHEVEDIFRLLEPLGVAGPPGPLRVYAEAEARRAAQQVLAPLAGRVLLGVHVSAREPARRWAPQAFISALRTACARHPRLGLVLLWAPGSVDDPRHPGDDAMARELIEGLAGLPLVPLPTPGLPVLIGALACCDVVLCSDGGALHLAVGLGKPVVSLFENRPEKYTRWYPWQVPYRLVRPTGRDIAGIAIDEVSTALDEMLAPLMP</sequence>
<evidence type="ECO:0000313" key="3">
    <source>
        <dbReference type="EMBL" id="UXY15567.1"/>
    </source>
</evidence>
<accession>A0ABY6DMI6</accession>
<dbReference type="PANTHER" id="PTHR30160:SF1">
    <property type="entry name" value="LIPOPOLYSACCHARIDE 1,2-N-ACETYLGLUCOSAMINETRANSFERASE-RELATED"/>
    <property type="match status" value="1"/>
</dbReference>